<name>A0ABR2GJ43_9EUKA</name>
<proteinExistence type="predicted"/>
<feature type="compositionally biased region" description="Basic and acidic residues" evidence="1">
    <location>
        <begin position="25"/>
        <end position="50"/>
    </location>
</feature>
<dbReference type="EMBL" id="JAPFFF010000027">
    <property type="protein sequence ID" value="KAK8847998.1"/>
    <property type="molecule type" value="Genomic_DNA"/>
</dbReference>
<evidence type="ECO:0000313" key="4">
    <source>
        <dbReference type="Proteomes" id="UP001470230"/>
    </source>
</evidence>
<sequence>MSEVQVDKNNNDQFLEIEEEEEDKESSKQEEKDDVQKEENDDKKPEDKCQKSKFHHAFPMRFLQFYGQRHVPCQPREQFGKCRPSSQFCQYRQCGPNFSLCSPNGFCGPWGRPQFGYYGQFGSCPPFMPPVESFGQFQKSYGHHHHHRHHHHHHHPHGQFKQPFFAFPPSQFAPCKPCPPVGFYGSWGKPQCGYYNQFNPNWQSFGPCQEQSSCQQPHHHHYGPYRPQYFEAPQQFEPCKKPCELWGKPPFGYFERGEQNQISPNSRMNSCCPFNKCGEQPKWRFNHHDKNEACQPQFGKAPPHFGFGWNQQFGCQSDNQQFDQFRPPFGPYQRNDFKKHSKDDESSSSSSSSSHDNKLSKKCGKHKAPEHCHNRHRHRHGRHCHTRNSKRPF</sequence>
<organism evidence="2 4">
    <name type="scientific">Tritrichomonas musculus</name>
    <dbReference type="NCBI Taxonomy" id="1915356"/>
    <lineage>
        <taxon>Eukaryota</taxon>
        <taxon>Metamonada</taxon>
        <taxon>Parabasalia</taxon>
        <taxon>Tritrichomonadida</taxon>
        <taxon>Tritrichomonadidae</taxon>
        <taxon>Tritrichomonas</taxon>
    </lineage>
</organism>
<protein>
    <submittedName>
        <fullName evidence="2">Uncharacterized protein</fullName>
    </submittedName>
</protein>
<feature type="compositionally biased region" description="Basic residues" evidence="1">
    <location>
        <begin position="373"/>
        <end position="393"/>
    </location>
</feature>
<dbReference type="EMBL" id="JAPFFF010000571">
    <property type="protein sequence ID" value="KAK8833947.1"/>
    <property type="molecule type" value="Genomic_DNA"/>
</dbReference>
<dbReference type="Proteomes" id="UP001470230">
    <property type="component" value="Unassembled WGS sequence"/>
</dbReference>
<evidence type="ECO:0000256" key="1">
    <source>
        <dbReference type="SAM" id="MobiDB-lite"/>
    </source>
</evidence>
<feature type="region of interest" description="Disordered" evidence="1">
    <location>
        <begin position="1"/>
        <end position="50"/>
    </location>
</feature>
<reference evidence="2 4" key="1">
    <citation type="submission" date="2024-04" db="EMBL/GenBank/DDBJ databases">
        <title>Tritrichomonas musculus Genome.</title>
        <authorList>
            <person name="Alves-Ferreira E."/>
            <person name="Grigg M."/>
            <person name="Lorenzi H."/>
            <person name="Galac M."/>
        </authorList>
    </citation>
    <scope>NUCLEOTIDE SEQUENCE [LARGE SCALE GENOMIC DNA]</scope>
    <source>
        <strain evidence="2 4">EAF2021</strain>
    </source>
</reference>
<evidence type="ECO:0000313" key="3">
    <source>
        <dbReference type="EMBL" id="KAK8847998.1"/>
    </source>
</evidence>
<comment type="caution">
    <text evidence="2">The sequence shown here is derived from an EMBL/GenBank/DDBJ whole genome shotgun (WGS) entry which is preliminary data.</text>
</comment>
<feature type="compositionally biased region" description="Acidic residues" evidence="1">
    <location>
        <begin position="15"/>
        <end position="24"/>
    </location>
</feature>
<feature type="compositionally biased region" description="Basic and acidic residues" evidence="1">
    <location>
        <begin position="335"/>
        <end position="345"/>
    </location>
</feature>
<evidence type="ECO:0000313" key="2">
    <source>
        <dbReference type="EMBL" id="KAK8833947.1"/>
    </source>
</evidence>
<accession>A0ABR2GJ43</accession>
<feature type="compositionally biased region" description="Basic and acidic residues" evidence="1">
    <location>
        <begin position="1"/>
        <end position="10"/>
    </location>
</feature>
<gene>
    <name evidence="3" type="ORF">M9Y10_019050</name>
    <name evidence="2" type="ORF">M9Y10_037673</name>
</gene>
<feature type="region of interest" description="Disordered" evidence="1">
    <location>
        <begin position="324"/>
        <end position="393"/>
    </location>
</feature>
<keyword evidence="4" id="KW-1185">Reference proteome</keyword>